<sequence length="198" mass="21296">MTLLTRRSLLAGLAILPLTQAAQAALRPYILSDEGTRVGFTFDLAGVTQSGTMPIRTANVQIDTGRLQNSQVTVTLDVSKARTRLPFARMPMLSPSVLDAKQHPTIRFVSTDIQLGAEGRISDGARITGDLTVRGVTRPITLEANLYRQVGSAVNDLSRLTIGLKGALNRHDFGASGYPDLVDDTVGLDIRAEIIRAT</sequence>
<dbReference type="PANTHER" id="PTHR34406">
    <property type="entry name" value="PROTEIN YCEI"/>
    <property type="match status" value="1"/>
</dbReference>
<feature type="signal peptide" evidence="1">
    <location>
        <begin position="1"/>
        <end position="24"/>
    </location>
</feature>
<keyword evidence="1" id="KW-0732">Signal</keyword>
<dbReference type="RefSeq" id="WP_171328690.1">
    <property type="nucleotide sequence ID" value="NZ_WVRA01000001.1"/>
</dbReference>
<dbReference type="Proteomes" id="UP000597886">
    <property type="component" value="Unassembled WGS sequence"/>
</dbReference>
<dbReference type="PANTHER" id="PTHR34406:SF1">
    <property type="entry name" value="PROTEIN YCEI"/>
    <property type="match status" value="1"/>
</dbReference>
<dbReference type="EMBL" id="WVRA01000001">
    <property type="protein sequence ID" value="NOE17392.1"/>
    <property type="molecule type" value="Genomic_DNA"/>
</dbReference>
<dbReference type="Gene3D" id="2.40.128.110">
    <property type="entry name" value="Lipid/polyisoprenoid-binding, YceI-like"/>
    <property type="match status" value="1"/>
</dbReference>
<reference evidence="3" key="1">
    <citation type="submission" date="2019-12" db="EMBL/GenBank/DDBJ databases">
        <title>Ruegeria JWLKs population differentiation of coral mucus and skeleton niches.</title>
        <authorList>
            <person name="Luo D."/>
        </authorList>
    </citation>
    <scope>NUCLEOTIDE SEQUENCE</scope>
    <source>
        <strain evidence="3">HKCCD6181</strain>
    </source>
</reference>
<feature type="chain" id="PRO_5041730482" evidence="1">
    <location>
        <begin position="25"/>
        <end position="198"/>
    </location>
</feature>
<name>A0AA90Z0E2_9RHOB</name>
<gene>
    <name evidence="3" type="ORF">GS634_04560</name>
</gene>
<organism evidence="3 4">
    <name type="scientific">Ruegeria atlantica</name>
    <dbReference type="NCBI Taxonomy" id="81569"/>
    <lineage>
        <taxon>Bacteria</taxon>
        <taxon>Pseudomonadati</taxon>
        <taxon>Pseudomonadota</taxon>
        <taxon>Alphaproteobacteria</taxon>
        <taxon>Rhodobacterales</taxon>
        <taxon>Roseobacteraceae</taxon>
        <taxon>Ruegeria</taxon>
    </lineage>
</organism>
<accession>A0AA90Z0E2</accession>
<dbReference type="Pfam" id="PF04264">
    <property type="entry name" value="YceI"/>
    <property type="match status" value="1"/>
</dbReference>
<dbReference type="InterPro" id="IPR036761">
    <property type="entry name" value="TTHA0802/YceI-like_sf"/>
</dbReference>
<evidence type="ECO:0000313" key="3">
    <source>
        <dbReference type="EMBL" id="NOE17392.1"/>
    </source>
</evidence>
<evidence type="ECO:0000259" key="2">
    <source>
        <dbReference type="SMART" id="SM00867"/>
    </source>
</evidence>
<evidence type="ECO:0000256" key="1">
    <source>
        <dbReference type="SAM" id="SignalP"/>
    </source>
</evidence>
<evidence type="ECO:0000313" key="4">
    <source>
        <dbReference type="Proteomes" id="UP000597886"/>
    </source>
</evidence>
<dbReference type="AlphaFoldDB" id="A0AA90Z0E2"/>
<dbReference type="SMART" id="SM00867">
    <property type="entry name" value="YceI"/>
    <property type="match status" value="1"/>
</dbReference>
<protein>
    <submittedName>
        <fullName evidence="3">YceI family protein</fullName>
    </submittedName>
</protein>
<feature type="domain" description="Lipid/polyisoprenoid-binding YceI-like" evidence="2">
    <location>
        <begin position="28"/>
        <end position="195"/>
    </location>
</feature>
<dbReference type="SUPFAM" id="SSF101874">
    <property type="entry name" value="YceI-like"/>
    <property type="match status" value="1"/>
</dbReference>
<comment type="caution">
    <text evidence="3">The sequence shown here is derived from an EMBL/GenBank/DDBJ whole genome shotgun (WGS) entry which is preliminary data.</text>
</comment>
<dbReference type="InterPro" id="IPR007372">
    <property type="entry name" value="Lipid/polyisoprenoid-bd_YceI"/>
</dbReference>
<proteinExistence type="predicted"/>